<dbReference type="AlphaFoldDB" id="A0A3B0THV9"/>
<reference evidence="2" key="1">
    <citation type="submission" date="2018-06" db="EMBL/GenBank/DDBJ databases">
        <authorList>
            <person name="Zhirakovskaya E."/>
        </authorList>
    </citation>
    <scope>NUCLEOTIDE SEQUENCE</scope>
</reference>
<evidence type="ECO:0000313" key="2">
    <source>
        <dbReference type="EMBL" id="VAW16430.1"/>
    </source>
</evidence>
<feature type="compositionally biased region" description="Pro residues" evidence="1">
    <location>
        <begin position="83"/>
        <end position="93"/>
    </location>
</feature>
<gene>
    <name evidence="2" type="ORF">MNBD_ALPHA09-221</name>
</gene>
<name>A0A3B0THV9_9ZZZZ</name>
<evidence type="ECO:0008006" key="3">
    <source>
        <dbReference type="Google" id="ProtNLM"/>
    </source>
</evidence>
<dbReference type="InterPro" id="IPR011990">
    <property type="entry name" value="TPR-like_helical_dom_sf"/>
</dbReference>
<evidence type="ECO:0000256" key="1">
    <source>
        <dbReference type="SAM" id="MobiDB-lite"/>
    </source>
</evidence>
<dbReference type="EMBL" id="UOEM01000097">
    <property type="protein sequence ID" value="VAW16430.1"/>
    <property type="molecule type" value="Genomic_DNA"/>
</dbReference>
<feature type="region of interest" description="Disordered" evidence="1">
    <location>
        <begin position="477"/>
        <end position="503"/>
    </location>
</feature>
<dbReference type="SUPFAM" id="SSF48452">
    <property type="entry name" value="TPR-like"/>
    <property type="match status" value="1"/>
</dbReference>
<feature type="region of interest" description="Disordered" evidence="1">
    <location>
        <begin position="1"/>
        <end position="115"/>
    </location>
</feature>
<feature type="compositionally biased region" description="Pro residues" evidence="1">
    <location>
        <begin position="162"/>
        <end position="176"/>
    </location>
</feature>
<feature type="compositionally biased region" description="Pro residues" evidence="1">
    <location>
        <begin position="49"/>
        <end position="62"/>
    </location>
</feature>
<accession>A0A3B0THV9</accession>
<proteinExistence type="predicted"/>
<feature type="region of interest" description="Disordered" evidence="1">
    <location>
        <begin position="151"/>
        <end position="291"/>
    </location>
</feature>
<sequence length="727" mass="76341">MGDPQDLPQDDRYDDPPQVSVPRPRRKPADLSTLMERYTARAEEQEGSAPPPSRVPPPPAPPAHKRAGHAGSPGLGPQDREPVPWPAPAPKNPTDPKFVALPLPAEPPEVEPGSSAAVELFEPSSVKGRTRVTGPIPGTIIVSDGQVQVIEDGVEDGAEGLPVPPATDQPGEPQPGGPSAISEPLDARPDEAPTPVVDPGSESVPADDNANPPDVRSQYLPSDDPDYASVAIRAQTETAPAPQFEPAQDDGHNGDWPVPEAGEGNGGDQAYAPEPPHVPEEPPEWWPPEPPVNATVEPIRYDGVLPYQRPMHQPQDANLADWDAANERLDFDPAWQDRRGGGRGLVWFLLFLVVAGAGGYGVWSGEARRLVEFVSTFMNAPNSATGLTEEPATQQPPEIAANEAQRAPDLGQPPAAASTPLAPVAAPIVSAEPGDRVAPDPNLRIRQIEGPAAQTTTLWWQAKTVTQFPVLTPAELAGQPQPPTARGESVMAPSGPAPGAANRADAQVNSAEIARIDDLILSFAIQKADAAIAPLLAATPQAPPVLMLSGRTALAKSANFEALTVFDKVLAAGPADAKTVIEAKIGRGRALVNLGRATEAQAIAAEVLAASPDHLGAMWLSVEAQGATGALEAAMEICGRIEAAGAEPGSAEWCRGVASKRARRPLQAESIFINALQSGSRDFVSTRQLYFRFKGYFDGAIDGFSSDDLINAATRCTAVRDCNTAGL</sequence>
<protein>
    <recommendedName>
        <fullName evidence="3">Tetratricopeptide repeat protein</fullName>
    </recommendedName>
</protein>
<organism evidence="2">
    <name type="scientific">hydrothermal vent metagenome</name>
    <dbReference type="NCBI Taxonomy" id="652676"/>
    <lineage>
        <taxon>unclassified sequences</taxon>
        <taxon>metagenomes</taxon>
        <taxon>ecological metagenomes</taxon>
    </lineage>
</organism>
<dbReference type="Gene3D" id="1.25.40.10">
    <property type="entry name" value="Tetratricopeptide repeat domain"/>
    <property type="match status" value="1"/>
</dbReference>